<reference evidence="2" key="1">
    <citation type="submission" date="2017-05" db="UniProtKB">
        <authorList>
            <consortium name="EnsemblMetazoa"/>
        </authorList>
    </citation>
    <scope>IDENTIFICATION</scope>
</reference>
<dbReference type="InParanoid" id="A0A1X7TQQ5"/>
<feature type="region of interest" description="Disordered" evidence="1">
    <location>
        <begin position="25"/>
        <end position="61"/>
    </location>
</feature>
<protein>
    <recommendedName>
        <fullName evidence="3">Reverse transcriptase RNase H-like domain-containing protein</fullName>
    </recommendedName>
</protein>
<name>A0A1X7TQQ5_AMPQE</name>
<sequence length="151" mass="16983">MGSIIPRDTDQWSLVVAGAKAAHKLPSDAGSNTSTQNLFKGSREQECTAAPRQPDSSSICKQRGQYSLYPDHQTSKRAQMWCLQRDILLTAQHLLGKENVIADRESRVMKDCSDWMLNLEIQKHLSCKKSIYVQHDYVMNYPASTAGDKIL</sequence>
<evidence type="ECO:0000256" key="1">
    <source>
        <dbReference type="SAM" id="MobiDB-lite"/>
    </source>
</evidence>
<dbReference type="AlphaFoldDB" id="A0A1X7TQQ5"/>
<evidence type="ECO:0000313" key="2">
    <source>
        <dbReference type="EnsemblMetazoa" id="Aqu2.1.17430_001"/>
    </source>
</evidence>
<accession>A0A1X7TQQ5</accession>
<organism evidence="2">
    <name type="scientific">Amphimedon queenslandica</name>
    <name type="common">Sponge</name>
    <dbReference type="NCBI Taxonomy" id="400682"/>
    <lineage>
        <taxon>Eukaryota</taxon>
        <taxon>Metazoa</taxon>
        <taxon>Porifera</taxon>
        <taxon>Demospongiae</taxon>
        <taxon>Heteroscleromorpha</taxon>
        <taxon>Haplosclerida</taxon>
        <taxon>Niphatidae</taxon>
        <taxon>Amphimedon</taxon>
    </lineage>
</organism>
<feature type="compositionally biased region" description="Polar residues" evidence="1">
    <location>
        <begin position="29"/>
        <end position="39"/>
    </location>
</feature>
<evidence type="ECO:0008006" key="3">
    <source>
        <dbReference type="Google" id="ProtNLM"/>
    </source>
</evidence>
<proteinExistence type="predicted"/>
<dbReference type="EnsemblMetazoa" id="Aqu2.1.17430_001">
    <property type="protein sequence ID" value="Aqu2.1.17430_001"/>
    <property type="gene ID" value="Aqu2.1.17430"/>
</dbReference>